<comment type="caution">
    <text evidence="5">The sequence shown here is derived from an EMBL/GenBank/DDBJ whole genome shotgun (WGS) entry which is preliminary data.</text>
</comment>
<dbReference type="PROSITE" id="PS00211">
    <property type="entry name" value="ABC_TRANSPORTER_1"/>
    <property type="match status" value="1"/>
</dbReference>
<dbReference type="PROSITE" id="PS50893">
    <property type="entry name" value="ABC_TRANSPORTER_2"/>
    <property type="match status" value="2"/>
</dbReference>
<dbReference type="PANTHER" id="PTHR43038:SF3">
    <property type="entry name" value="ABC TRANSPORTER G FAMILY MEMBER 20 ISOFORM X1"/>
    <property type="match status" value="1"/>
</dbReference>
<dbReference type="SUPFAM" id="SSF52540">
    <property type="entry name" value="P-loop containing nucleoside triphosphate hydrolases"/>
    <property type="match status" value="2"/>
</dbReference>
<evidence type="ECO:0000313" key="6">
    <source>
        <dbReference type="Proteomes" id="UP001269402"/>
    </source>
</evidence>
<protein>
    <submittedName>
        <fullName evidence="5">ATP-binding cassette domain-containing protein</fullName>
    </submittedName>
</protein>
<dbReference type="SMART" id="SM00382">
    <property type="entry name" value="AAA"/>
    <property type="match status" value="2"/>
</dbReference>
<gene>
    <name evidence="5" type="ORF">RJJ37_07680</name>
</gene>
<dbReference type="PANTHER" id="PTHR43038">
    <property type="entry name" value="ATP-BINDING CASSETTE, SUB-FAMILY H, MEMBER 1"/>
    <property type="match status" value="1"/>
</dbReference>
<dbReference type="EMBL" id="JAVLSH010000002">
    <property type="protein sequence ID" value="MDR9759513.1"/>
    <property type="molecule type" value="Genomic_DNA"/>
</dbReference>
<organism evidence="5 6">
    <name type="scientific">Rhizobium redzepovicii</name>
    <dbReference type="NCBI Taxonomy" id="2867518"/>
    <lineage>
        <taxon>Bacteria</taxon>
        <taxon>Pseudomonadati</taxon>
        <taxon>Pseudomonadota</taxon>
        <taxon>Alphaproteobacteria</taxon>
        <taxon>Hyphomicrobiales</taxon>
        <taxon>Rhizobiaceae</taxon>
        <taxon>Rhizobium/Agrobacterium group</taxon>
        <taxon>Rhizobium</taxon>
    </lineage>
</organism>
<evidence type="ECO:0000256" key="3">
    <source>
        <dbReference type="ARBA" id="ARBA00022840"/>
    </source>
</evidence>
<name>A0AAW8NX97_9HYPH</name>
<dbReference type="InterPro" id="IPR003439">
    <property type="entry name" value="ABC_transporter-like_ATP-bd"/>
</dbReference>
<dbReference type="InterPro" id="IPR027417">
    <property type="entry name" value="P-loop_NTPase"/>
</dbReference>
<evidence type="ECO:0000313" key="5">
    <source>
        <dbReference type="EMBL" id="MDR9759513.1"/>
    </source>
</evidence>
<comment type="similarity">
    <text evidence="1">Belongs to the ABC transporter superfamily.</text>
</comment>
<dbReference type="GO" id="GO:0005524">
    <property type="term" value="F:ATP binding"/>
    <property type="evidence" value="ECO:0007669"/>
    <property type="project" value="UniProtKB-KW"/>
</dbReference>
<reference evidence="6" key="1">
    <citation type="submission" date="2023-07" db="EMBL/GenBank/DDBJ databases">
        <title>Genomic characterization of faba bean (Vicia faba) microsymbionts in Mexican soils.</title>
        <authorList>
            <person name="Rivera Orduna F.N."/>
            <person name="Guevara-Luna J."/>
            <person name="Yan J."/>
            <person name="Arroyo-Herrera I."/>
            <person name="Li Y."/>
            <person name="Vasquez-Murrieta M.S."/>
            <person name="Wang E.T."/>
        </authorList>
    </citation>
    <scope>NUCLEOTIDE SEQUENCE [LARGE SCALE GENOMIC DNA]</scope>
    <source>
        <strain evidence="6">CH6</strain>
    </source>
</reference>
<evidence type="ECO:0000256" key="2">
    <source>
        <dbReference type="ARBA" id="ARBA00022741"/>
    </source>
</evidence>
<keyword evidence="2" id="KW-0547">Nucleotide-binding</keyword>
<proteinExistence type="inferred from homology"/>
<accession>A0AAW8NX97</accession>
<evidence type="ECO:0000259" key="4">
    <source>
        <dbReference type="PROSITE" id="PS50893"/>
    </source>
</evidence>
<dbReference type="Pfam" id="PF00005">
    <property type="entry name" value="ABC_tran"/>
    <property type="match status" value="2"/>
</dbReference>
<dbReference type="CDD" id="cd03230">
    <property type="entry name" value="ABC_DR_subfamily_A"/>
    <property type="match status" value="1"/>
</dbReference>
<keyword evidence="6" id="KW-1185">Reference proteome</keyword>
<sequence>MTAAETAPQTERDDKPLVRIDGVTKRFGEAPAALNAVSGIIGGGAITGLVGPDGAGKTTLIRLMTGLMLPDAGTVEVLGFDTRKNAAGIQAAIGYMPQRFGLYEDLSVQENLDLYADLRGLPKSERAGAFDELLTFTDLKRFIGRLAGKLSGGMKQKLGLACALLKKPRLLLLDEPGVGVDPISRRDLWKMVENLTKEGIGVLWSTAYLDEAEACDHVLLLNQGKLLFSGKPAEMTERVNDRVFRVSDVTGRRRQVLAELLQADGVIDGVIQGEAIRLVAAKDKKPDIGKAGDGASLSPAPPRFEDAFVDMLGGGPGGRSSLAEAQEPLTAEDDRPVIEAESLTKRFGDFTAAEDISFDIRRGEIFGLLGPNGAGKSTTFKMLCGLLKPTGGEGRVAGFDLRRDAGKARNQLGYMAQKFSLYGDLTVMQNLEFFAGVYGLRGQRKRERIALMAGIFDFGRHAREPAKDLPLGLKQRLALACAVMHEPRALFLDEPTSGVDPITRREFWTHINALVEKGVTVLVTTHFMDEAEYCDRISLIYRGRSIALGSPDELKARVATREQPDPTMEDAFIALVQQSEAEDAA</sequence>
<dbReference type="RefSeq" id="WP_310807193.1">
    <property type="nucleotide sequence ID" value="NZ_JAVLSH010000002.1"/>
</dbReference>
<dbReference type="GO" id="GO:0016887">
    <property type="term" value="F:ATP hydrolysis activity"/>
    <property type="evidence" value="ECO:0007669"/>
    <property type="project" value="InterPro"/>
</dbReference>
<evidence type="ECO:0000256" key="1">
    <source>
        <dbReference type="ARBA" id="ARBA00005417"/>
    </source>
</evidence>
<keyword evidence="3 5" id="KW-0067">ATP-binding</keyword>
<dbReference type="Proteomes" id="UP001269402">
    <property type="component" value="Unassembled WGS sequence"/>
</dbReference>
<dbReference type="InterPro" id="IPR003593">
    <property type="entry name" value="AAA+_ATPase"/>
</dbReference>
<feature type="domain" description="ABC transporter" evidence="4">
    <location>
        <begin position="338"/>
        <end position="567"/>
    </location>
</feature>
<feature type="domain" description="ABC transporter" evidence="4">
    <location>
        <begin position="18"/>
        <end position="248"/>
    </location>
</feature>
<dbReference type="AlphaFoldDB" id="A0AAW8NX97"/>
<dbReference type="Gene3D" id="3.40.50.300">
    <property type="entry name" value="P-loop containing nucleotide triphosphate hydrolases"/>
    <property type="match status" value="2"/>
</dbReference>
<dbReference type="InterPro" id="IPR017871">
    <property type="entry name" value="ABC_transporter-like_CS"/>
</dbReference>